<organism evidence="1 2">
    <name type="scientific">Metschnikowia bicuspidata</name>
    <dbReference type="NCBI Taxonomy" id="27322"/>
    <lineage>
        <taxon>Eukaryota</taxon>
        <taxon>Fungi</taxon>
        <taxon>Dikarya</taxon>
        <taxon>Ascomycota</taxon>
        <taxon>Saccharomycotina</taxon>
        <taxon>Pichiomycetes</taxon>
        <taxon>Metschnikowiaceae</taxon>
        <taxon>Metschnikowia</taxon>
    </lineage>
</organism>
<evidence type="ECO:0000313" key="2">
    <source>
        <dbReference type="Proteomes" id="UP000268321"/>
    </source>
</evidence>
<protein>
    <submittedName>
        <fullName evidence="1">Uncharacterized protein</fullName>
    </submittedName>
</protein>
<proteinExistence type="predicted"/>
<reference evidence="2" key="1">
    <citation type="journal article" date="2018" name="Nat. Microbiol.">
        <title>Leveraging single-cell genomics to expand the fungal tree of life.</title>
        <authorList>
            <person name="Ahrendt S.R."/>
            <person name="Quandt C.A."/>
            <person name="Ciobanu D."/>
            <person name="Clum A."/>
            <person name="Salamov A."/>
            <person name="Andreopoulos B."/>
            <person name="Cheng J.F."/>
            <person name="Woyke T."/>
            <person name="Pelin A."/>
            <person name="Henrissat B."/>
            <person name="Reynolds N.K."/>
            <person name="Benny G.L."/>
            <person name="Smith M.E."/>
            <person name="James T.Y."/>
            <person name="Grigoriev I.V."/>
        </authorList>
    </citation>
    <scope>NUCLEOTIDE SEQUENCE [LARGE SCALE GENOMIC DNA]</scope>
    <source>
        <strain evidence="2">Baker2002</strain>
    </source>
</reference>
<dbReference type="OrthoDB" id="1259151at2759"/>
<dbReference type="AlphaFoldDB" id="A0A4P9ZDH4"/>
<dbReference type="GO" id="GO:0031490">
    <property type="term" value="F:chromatin DNA binding"/>
    <property type="evidence" value="ECO:0007669"/>
    <property type="project" value="TreeGrafter"/>
</dbReference>
<name>A0A4P9ZDH4_9ASCO</name>
<accession>A0A4P9ZDH4</accession>
<dbReference type="GO" id="GO:0003713">
    <property type="term" value="F:transcription coactivator activity"/>
    <property type="evidence" value="ECO:0007669"/>
    <property type="project" value="InterPro"/>
</dbReference>
<evidence type="ECO:0000313" key="1">
    <source>
        <dbReference type="EMBL" id="RKP30191.1"/>
    </source>
</evidence>
<dbReference type="InterPro" id="IPR044852">
    <property type="entry name" value="WBP2-like"/>
</dbReference>
<sequence length="161" mass="17629">MSVNTLSAESLAVLLQNSRYSSANTRQSLAITLQLPKDIKVDIKATDGTVHVADGRLVFITSSQGDISSFVLDLARARSLQLSHSLESPWFGPNYWSFRFFTAPDAACSGFPSSEWFDGKIVFKDGGALAFASAVDTVINDVLNNQDIDDELPRYDYISDP</sequence>
<dbReference type="EMBL" id="ML004464">
    <property type="protein sequence ID" value="RKP30191.1"/>
    <property type="molecule type" value="Genomic_DNA"/>
</dbReference>
<keyword evidence="2" id="KW-1185">Reference proteome</keyword>
<dbReference type="PANTHER" id="PTHR31606:SF1">
    <property type="entry name" value="WW DOMAIN BINDING PROTEIN 2, ISOFORM E"/>
    <property type="match status" value="1"/>
</dbReference>
<dbReference type="PANTHER" id="PTHR31606">
    <property type="entry name" value="WW DOMAIN BINDING PROTEIN 2, ISOFORM E"/>
    <property type="match status" value="1"/>
</dbReference>
<dbReference type="GO" id="GO:0005634">
    <property type="term" value="C:nucleus"/>
    <property type="evidence" value="ECO:0007669"/>
    <property type="project" value="TreeGrafter"/>
</dbReference>
<gene>
    <name evidence="1" type="ORF">METBISCDRAFT_23558</name>
</gene>
<dbReference type="Proteomes" id="UP000268321">
    <property type="component" value="Unassembled WGS sequence"/>
</dbReference>
<dbReference type="SUPFAM" id="SSF50729">
    <property type="entry name" value="PH domain-like"/>
    <property type="match status" value="1"/>
</dbReference>